<feature type="transmembrane region" description="Helical" evidence="1">
    <location>
        <begin position="32"/>
        <end position="53"/>
    </location>
</feature>
<protein>
    <recommendedName>
        <fullName evidence="4">DUF898 domain-containing protein</fullName>
    </recommendedName>
</protein>
<keyword evidence="1" id="KW-1133">Transmembrane helix</keyword>
<evidence type="ECO:0000256" key="1">
    <source>
        <dbReference type="SAM" id="Phobius"/>
    </source>
</evidence>
<dbReference type="InterPro" id="IPR010295">
    <property type="entry name" value="DUF898"/>
</dbReference>
<organism evidence="2 3">
    <name type="scientific">Methylobacterium oryzae</name>
    <dbReference type="NCBI Taxonomy" id="334852"/>
    <lineage>
        <taxon>Bacteria</taxon>
        <taxon>Pseudomonadati</taxon>
        <taxon>Pseudomonadota</taxon>
        <taxon>Alphaproteobacteria</taxon>
        <taxon>Hyphomicrobiales</taxon>
        <taxon>Methylobacteriaceae</taxon>
        <taxon>Methylobacterium</taxon>
    </lineage>
</organism>
<reference evidence="2 3" key="1">
    <citation type="journal article" date="2012" name="Genet. Mol. Biol.">
        <title>Analysis of 16S rRNA and mxaF genes revealing insights into Methylobacterium niche-specific plant association.</title>
        <authorList>
            <person name="Dourado M.N."/>
            <person name="Andreote F.D."/>
            <person name="Dini-Andreote F."/>
            <person name="Conti R."/>
            <person name="Araujo J.M."/>
            <person name="Araujo W.L."/>
        </authorList>
    </citation>
    <scope>NUCLEOTIDE SEQUENCE [LARGE SCALE GENOMIC DNA]</scope>
    <source>
        <strain evidence="2 3">TC3-10</strain>
    </source>
</reference>
<dbReference type="Pfam" id="PF05987">
    <property type="entry name" value="DUF898"/>
    <property type="match status" value="1"/>
</dbReference>
<feature type="transmembrane region" description="Helical" evidence="1">
    <location>
        <begin position="82"/>
        <end position="103"/>
    </location>
</feature>
<feature type="transmembrane region" description="Helical" evidence="1">
    <location>
        <begin position="212"/>
        <end position="233"/>
    </location>
</feature>
<keyword evidence="3" id="KW-1185">Reference proteome</keyword>
<proteinExistence type="predicted"/>
<dbReference type="Proteomes" id="UP001355206">
    <property type="component" value="Unassembled WGS sequence"/>
</dbReference>
<comment type="caution">
    <text evidence="2">The sequence shown here is derived from an EMBL/GenBank/DDBJ whole genome shotgun (WGS) entry which is preliminary data.</text>
</comment>
<feature type="transmembrane region" description="Helical" evidence="1">
    <location>
        <begin position="354"/>
        <end position="375"/>
    </location>
</feature>
<evidence type="ECO:0000313" key="2">
    <source>
        <dbReference type="EMBL" id="MEE7490529.1"/>
    </source>
</evidence>
<name>A0ABU7TL09_9HYPH</name>
<evidence type="ECO:0000313" key="3">
    <source>
        <dbReference type="Proteomes" id="UP001355206"/>
    </source>
</evidence>
<sequence>MNPVTGTQSDMRSGGPAGHAAVVSFDTQVKGLTWLALKGFLLSVLTFGIYRFWYVTNLRRFFWERTALDGSPAEYVGTGKELFLGFLVALAILVPIYVALFAVSLVVPALAPFSVVISFVFLFLLGQFALFRGRRYRATRTLWRGIRLGQDGSGLAYAARAGGWWLLTLITLGLAFPFMRASLERYRIDHTLVGTSRMHSTARGRSVLGPWLLLYVVGLGPLIGLGIALLVAADFSLPKDLLVPKPGGKAGETVFNPAYAASNIGIILRTIGFAATFCLPAALLLIPYYRARETRAFMRAASLGRARLASNLRARQFYWPYIVYMLSLLGFLVVLGLVAALLIFAAQAAKDLGMLHWLVVLIYLVGAPLFAVLYVRVVQARLWAAVATTTTVIDPEALDAVLASSRGAGSGLQEGLADALDVGGALQIGF</sequence>
<keyword evidence="1" id="KW-0472">Membrane</keyword>
<accession>A0ABU7TL09</accession>
<feature type="transmembrane region" description="Helical" evidence="1">
    <location>
        <begin position="109"/>
        <end position="131"/>
    </location>
</feature>
<gene>
    <name evidence="2" type="ORF">MOTC310_08565</name>
</gene>
<keyword evidence="1" id="KW-0812">Transmembrane</keyword>
<dbReference type="RefSeq" id="WP_331301523.1">
    <property type="nucleotide sequence ID" value="NZ_MLCA01000002.1"/>
</dbReference>
<evidence type="ECO:0008006" key="4">
    <source>
        <dbReference type="Google" id="ProtNLM"/>
    </source>
</evidence>
<dbReference type="EMBL" id="MLCA01000002">
    <property type="protein sequence ID" value="MEE7490529.1"/>
    <property type="molecule type" value="Genomic_DNA"/>
</dbReference>
<feature type="transmembrane region" description="Helical" evidence="1">
    <location>
        <begin position="321"/>
        <end position="348"/>
    </location>
</feature>
<feature type="transmembrane region" description="Helical" evidence="1">
    <location>
        <begin position="266"/>
        <end position="289"/>
    </location>
</feature>